<evidence type="ECO:0000256" key="5">
    <source>
        <dbReference type="ARBA" id="ARBA00022723"/>
    </source>
</evidence>
<dbReference type="InterPro" id="IPR050234">
    <property type="entry name" value="Nuclear_hormone_rcpt_NR1"/>
</dbReference>
<organism evidence="15 16">
    <name type="scientific">Prolemur simus</name>
    <name type="common">Greater bamboo lemur</name>
    <name type="synonym">Hapalemur simus</name>
    <dbReference type="NCBI Taxonomy" id="1328070"/>
    <lineage>
        <taxon>Eukaryota</taxon>
        <taxon>Metazoa</taxon>
        <taxon>Chordata</taxon>
        <taxon>Craniata</taxon>
        <taxon>Vertebrata</taxon>
        <taxon>Euteleostomi</taxon>
        <taxon>Mammalia</taxon>
        <taxon>Eutheria</taxon>
        <taxon>Euarchontoglires</taxon>
        <taxon>Primates</taxon>
        <taxon>Strepsirrhini</taxon>
        <taxon>Lemuriformes</taxon>
        <taxon>Lemuridae</taxon>
        <taxon>Prolemur</taxon>
    </lineage>
</organism>
<keyword evidence="3" id="KW-0963">Cytoplasm</keyword>
<evidence type="ECO:0000259" key="14">
    <source>
        <dbReference type="PROSITE" id="PS51030"/>
    </source>
</evidence>
<dbReference type="Gene3D" id="3.30.50.10">
    <property type="entry name" value="Erythroid Transcription Factor GATA-1, subunit A"/>
    <property type="match status" value="1"/>
</dbReference>
<dbReference type="Ensembl" id="ENSPSMT00000034567.1">
    <property type="protein sequence ID" value="ENSPSMP00000029958.1"/>
    <property type="gene ID" value="ENSPSMG00000020741.1"/>
</dbReference>
<comment type="similarity">
    <text evidence="2">Belongs to the nuclear hormone receptor family.</text>
</comment>
<dbReference type="GO" id="GO:0045944">
    <property type="term" value="P:positive regulation of transcription by RNA polymerase II"/>
    <property type="evidence" value="ECO:0007669"/>
    <property type="project" value="TreeGrafter"/>
</dbReference>
<evidence type="ECO:0000256" key="11">
    <source>
        <dbReference type="ARBA" id="ARBA00023163"/>
    </source>
</evidence>
<protein>
    <submittedName>
        <fullName evidence="15">Nuclear receptor subfamily 1 group I member 3</fullName>
    </submittedName>
</protein>
<evidence type="ECO:0000256" key="4">
    <source>
        <dbReference type="ARBA" id="ARBA00022553"/>
    </source>
</evidence>
<reference evidence="15" key="2">
    <citation type="submission" date="2025-09" db="UniProtKB">
        <authorList>
            <consortium name="Ensembl"/>
        </authorList>
    </citation>
    <scope>IDENTIFICATION</scope>
</reference>
<comment type="subcellular location">
    <subcellularLocation>
        <location evidence="1">Cytoplasm</location>
    </subcellularLocation>
</comment>
<evidence type="ECO:0000256" key="2">
    <source>
        <dbReference type="ARBA" id="ARBA00005993"/>
    </source>
</evidence>
<evidence type="ECO:0000256" key="9">
    <source>
        <dbReference type="ARBA" id="ARBA00023125"/>
    </source>
</evidence>
<accession>A0A8C9DRU7</accession>
<dbReference type="GO" id="GO:0000978">
    <property type="term" value="F:RNA polymerase II cis-regulatory region sequence-specific DNA binding"/>
    <property type="evidence" value="ECO:0007669"/>
    <property type="project" value="TreeGrafter"/>
</dbReference>
<name>A0A8C9DRU7_PROSS</name>
<dbReference type="GO" id="GO:0030154">
    <property type="term" value="P:cell differentiation"/>
    <property type="evidence" value="ECO:0007669"/>
    <property type="project" value="TreeGrafter"/>
</dbReference>
<dbReference type="AlphaFoldDB" id="A0A8C9DRU7"/>
<evidence type="ECO:0000256" key="3">
    <source>
        <dbReference type="ARBA" id="ARBA00022490"/>
    </source>
</evidence>
<dbReference type="GO" id="GO:0005737">
    <property type="term" value="C:cytoplasm"/>
    <property type="evidence" value="ECO:0007669"/>
    <property type="project" value="UniProtKB-SubCell"/>
</dbReference>
<dbReference type="PANTHER" id="PTHR24082">
    <property type="entry name" value="NUCLEAR HORMONE RECEPTOR"/>
    <property type="match status" value="1"/>
</dbReference>
<proteinExistence type="inferred from homology"/>
<dbReference type="GO" id="GO:0004879">
    <property type="term" value="F:nuclear receptor activity"/>
    <property type="evidence" value="ECO:0007669"/>
    <property type="project" value="TreeGrafter"/>
</dbReference>
<evidence type="ECO:0000256" key="7">
    <source>
        <dbReference type="ARBA" id="ARBA00022833"/>
    </source>
</evidence>
<evidence type="ECO:0000256" key="1">
    <source>
        <dbReference type="ARBA" id="ARBA00004496"/>
    </source>
</evidence>
<keyword evidence="10" id="KW-0010">Activator</keyword>
<reference evidence="15" key="1">
    <citation type="submission" date="2025-08" db="UniProtKB">
        <authorList>
            <consortium name="Ensembl"/>
        </authorList>
    </citation>
    <scope>IDENTIFICATION</scope>
</reference>
<dbReference type="PROSITE" id="PS51030">
    <property type="entry name" value="NUCLEAR_REC_DBD_2"/>
    <property type="match status" value="1"/>
</dbReference>
<keyword evidence="4" id="KW-0597">Phosphoprotein</keyword>
<dbReference type="GeneTree" id="ENSGT00940000160641"/>
<dbReference type="InterPro" id="IPR013088">
    <property type="entry name" value="Znf_NHR/GATA"/>
</dbReference>
<dbReference type="FunFam" id="3.30.50.10:FF:000030">
    <property type="entry name" value="Nuclear Hormone Receptor family"/>
    <property type="match status" value="1"/>
</dbReference>
<keyword evidence="7" id="KW-0862">Zinc</keyword>
<keyword evidence="6" id="KW-0863">Zinc-finger</keyword>
<feature type="domain" description="Nuclear receptor" evidence="14">
    <location>
        <begin position="8"/>
        <end position="83"/>
    </location>
</feature>
<evidence type="ECO:0000256" key="13">
    <source>
        <dbReference type="ARBA" id="ARBA00023242"/>
    </source>
</evidence>
<keyword evidence="8" id="KW-0805">Transcription regulation</keyword>
<dbReference type="InterPro" id="IPR001628">
    <property type="entry name" value="Znf_hrmn_rcpt"/>
</dbReference>
<dbReference type="Proteomes" id="UP000694414">
    <property type="component" value="Unplaced"/>
</dbReference>
<dbReference type="Pfam" id="PF00105">
    <property type="entry name" value="zf-C4"/>
    <property type="match status" value="1"/>
</dbReference>
<keyword evidence="12" id="KW-0675">Receptor</keyword>
<keyword evidence="9" id="KW-0238">DNA-binding</keyword>
<dbReference type="GO" id="GO:0000122">
    <property type="term" value="P:negative regulation of transcription by RNA polymerase II"/>
    <property type="evidence" value="ECO:0007669"/>
    <property type="project" value="TreeGrafter"/>
</dbReference>
<dbReference type="GO" id="GO:0008270">
    <property type="term" value="F:zinc ion binding"/>
    <property type="evidence" value="ECO:0007669"/>
    <property type="project" value="UniProtKB-KW"/>
</dbReference>
<dbReference type="SMART" id="SM00399">
    <property type="entry name" value="ZnF_C4"/>
    <property type="match status" value="1"/>
</dbReference>
<dbReference type="PANTHER" id="PTHR24082:SF231">
    <property type="entry name" value="NUCLEAR RECEPTOR SUBFAMILY 1 GROUP I MEMBER 3"/>
    <property type="match status" value="1"/>
</dbReference>
<evidence type="ECO:0000256" key="10">
    <source>
        <dbReference type="ARBA" id="ARBA00023159"/>
    </source>
</evidence>
<dbReference type="CDD" id="cd07156">
    <property type="entry name" value="NR_DBD_VDR_like"/>
    <property type="match status" value="1"/>
</dbReference>
<sequence>MASWEDEPKNCVVCGDRATGYHFHALTCESCKGFFRRTVSKSTRLTCPFAGSCEVSKAQRRHCPACRLQKCLDAGMRKDTSSLSIYPSPALARPGPFTASAHALCRHQHFHGTANHQVHQGPAPLPVSDFCSSFRK</sequence>
<evidence type="ECO:0000313" key="15">
    <source>
        <dbReference type="Ensembl" id="ENSPSMP00000029958.1"/>
    </source>
</evidence>
<evidence type="ECO:0000256" key="6">
    <source>
        <dbReference type="ARBA" id="ARBA00022771"/>
    </source>
</evidence>
<keyword evidence="11" id="KW-0804">Transcription</keyword>
<evidence type="ECO:0000313" key="16">
    <source>
        <dbReference type="Proteomes" id="UP000694414"/>
    </source>
</evidence>
<evidence type="ECO:0000256" key="12">
    <source>
        <dbReference type="ARBA" id="ARBA00023170"/>
    </source>
</evidence>
<keyword evidence="13" id="KW-0539">Nucleus</keyword>
<evidence type="ECO:0000256" key="8">
    <source>
        <dbReference type="ARBA" id="ARBA00023015"/>
    </source>
</evidence>
<dbReference type="SUPFAM" id="SSF57716">
    <property type="entry name" value="Glucocorticoid receptor-like (DNA-binding domain)"/>
    <property type="match status" value="1"/>
</dbReference>
<dbReference type="GO" id="GO:0005654">
    <property type="term" value="C:nucleoplasm"/>
    <property type="evidence" value="ECO:0007669"/>
    <property type="project" value="UniProtKB-ARBA"/>
</dbReference>
<gene>
    <name evidence="15" type="primary">NR1I3</name>
</gene>
<dbReference type="PROSITE" id="PS00031">
    <property type="entry name" value="NUCLEAR_REC_DBD_1"/>
    <property type="match status" value="1"/>
</dbReference>
<keyword evidence="16" id="KW-1185">Reference proteome</keyword>
<keyword evidence="5" id="KW-0479">Metal-binding</keyword>
<dbReference type="PRINTS" id="PR00047">
    <property type="entry name" value="STROIDFINGER"/>
</dbReference>